<evidence type="ECO:0000256" key="2">
    <source>
        <dbReference type="ARBA" id="ARBA00022801"/>
    </source>
</evidence>
<dbReference type="PROSITE" id="PS51192">
    <property type="entry name" value="HELICASE_ATP_BIND_1"/>
    <property type="match status" value="1"/>
</dbReference>
<accession>A0A414DIC7</accession>
<dbReference type="InterPro" id="IPR014001">
    <property type="entry name" value="Helicase_ATP-bd"/>
</dbReference>
<dbReference type="PROSITE" id="PS51194">
    <property type="entry name" value="HELICASE_CTER"/>
    <property type="match status" value="1"/>
</dbReference>
<dbReference type="RefSeq" id="WP_118147946.1">
    <property type="nucleotide sequence ID" value="NZ_QSIS01000001.1"/>
</dbReference>
<evidence type="ECO:0000256" key="1">
    <source>
        <dbReference type="ARBA" id="ARBA00022741"/>
    </source>
</evidence>
<dbReference type="PANTHER" id="PTHR11274">
    <property type="entry name" value="RAD25/XP-B DNA REPAIR HELICASE"/>
    <property type="match status" value="1"/>
</dbReference>
<dbReference type="GO" id="GO:0003677">
    <property type="term" value="F:DNA binding"/>
    <property type="evidence" value="ECO:0007669"/>
    <property type="project" value="InterPro"/>
</dbReference>
<evidence type="ECO:0000259" key="5">
    <source>
        <dbReference type="PROSITE" id="PS51192"/>
    </source>
</evidence>
<comment type="caution">
    <text evidence="7">The sequence shown here is derived from an EMBL/GenBank/DDBJ whole genome shotgun (WGS) entry which is preliminary data.</text>
</comment>
<organism evidence="7 8">
    <name type="scientific">Lachnospira eligens</name>
    <dbReference type="NCBI Taxonomy" id="39485"/>
    <lineage>
        <taxon>Bacteria</taxon>
        <taxon>Bacillati</taxon>
        <taxon>Bacillota</taxon>
        <taxon>Clostridia</taxon>
        <taxon>Lachnospirales</taxon>
        <taxon>Lachnospiraceae</taxon>
        <taxon>Lachnospira</taxon>
    </lineage>
</organism>
<keyword evidence="4" id="KW-0067">ATP-binding</keyword>
<dbReference type="Pfam" id="PF00271">
    <property type="entry name" value="Helicase_C"/>
    <property type="match status" value="1"/>
</dbReference>
<protein>
    <submittedName>
        <fullName evidence="7">DNA repair protein</fullName>
    </submittedName>
</protein>
<feature type="domain" description="Helicase C-terminal" evidence="6">
    <location>
        <begin position="525"/>
        <end position="700"/>
    </location>
</feature>
<dbReference type="SMART" id="SM00487">
    <property type="entry name" value="DEXDc"/>
    <property type="match status" value="1"/>
</dbReference>
<dbReference type="SMART" id="SM00490">
    <property type="entry name" value="HELICc"/>
    <property type="match status" value="1"/>
</dbReference>
<dbReference type="SUPFAM" id="SSF52540">
    <property type="entry name" value="P-loop containing nucleoside triphosphate hydrolases"/>
    <property type="match status" value="1"/>
</dbReference>
<dbReference type="InterPro" id="IPR027417">
    <property type="entry name" value="P-loop_NTPase"/>
</dbReference>
<dbReference type="Pfam" id="PF04851">
    <property type="entry name" value="ResIII"/>
    <property type="match status" value="1"/>
</dbReference>
<reference evidence="7 8" key="1">
    <citation type="submission" date="2018-08" db="EMBL/GenBank/DDBJ databases">
        <title>A genome reference for cultivated species of the human gut microbiota.</title>
        <authorList>
            <person name="Zou Y."/>
            <person name="Xue W."/>
            <person name="Luo G."/>
        </authorList>
    </citation>
    <scope>NUCLEOTIDE SEQUENCE [LARGE SCALE GENOMIC DNA]</scope>
    <source>
        <strain evidence="7 8">AM32-2AC</strain>
    </source>
</reference>
<dbReference type="CDD" id="cd17926">
    <property type="entry name" value="DEXHc_RE"/>
    <property type="match status" value="1"/>
</dbReference>
<feature type="domain" description="Helicase ATP-binding" evidence="5">
    <location>
        <begin position="273"/>
        <end position="444"/>
    </location>
</feature>
<dbReference type="CDD" id="cd09179">
    <property type="entry name" value="PLDc_N_DEXD_a"/>
    <property type="match status" value="1"/>
</dbReference>
<dbReference type="EMBL" id="QSIS01000001">
    <property type="protein sequence ID" value="RHD10827.1"/>
    <property type="molecule type" value="Genomic_DNA"/>
</dbReference>
<dbReference type="InterPro" id="IPR050615">
    <property type="entry name" value="ATP-dep_DNA_Helicase"/>
</dbReference>
<evidence type="ECO:0000256" key="4">
    <source>
        <dbReference type="ARBA" id="ARBA00022840"/>
    </source>
</evidence>
<dbReference type="AlphaFoldDB" id="A0A414DIC7"/>
<keyword evidence="1" id="KW-0547">Nucleotide-binding</keyword>
<dbReference type="GO" id="GO:0016787">
    <property type="term" value="F:hydrolase activity"/>
    <property type="evidence" value="ECO:0007669"/>
    <property type="project" value="UniProtKB-KW"/>
</dbReference>
<evidence type="ECO:0000256" key="3">
    <source>
        <dbReference type="ARBA" id="ARBA00022806"/>
    </source>
</evidence>
<sequence length="721" mass="83696">MSFLKLDLKTEYRNQHIDVLNEFYLPLFEESKLYCRAVGFFSSSIFARYAIGLHSLAKNKGKIKIVASPALSDEDFEAIKKGYEIRSKIIHDAILRELYEPKNLFEKQSLNLLANYIADGTLDLKIALLGNKNHNLGIYHEKLGLLYDEDNNIVAFSGSPNESQMALEYNYETIDVFCSWKNSDKERVSEKEQAFNSIWQGNDDKIEVFDFPDVNEEIIKKYKYTNTKNELDENVYEILPENSDYETENVQLHQTIEIPETVTLYDYQKQAINNWQQHNYIGIFDMATGTGKTFTGIGALCELYKNQGMVFAVIVCPYQHLVEQWVEDLEVFGIKPIIGYGSPQYKGFRRKLKNAVFDFNLQVKDFGCFICTKDTFADEDVQKSISEIHDNCLLLVDEAHNIGAQSYLKLLNKNMYKYRLALSATLDRFNDEVGTQILHDFFGEKCIEYDIERAINEGKLTRYYYYPITVELTESELEKYISISKEIFKHTKIDKYGNSILDESGKMLAIKRARIVAGANNKTQMLLREIEQYKNDNHILIYCGATTQKENEYNEEEIRQIDNISKQLWNQLGIKTAQFTANENSMERKQLIRDFAEGDVLQGLVAIKCLDEGVNVPAVDKAFILASTTNPKEYIQRRGRVLRKYKGKEYSVIYDFVTLPRRLADVKYLTEEEMKYERTLIKNELTRIIEFSRIAENSIDSVNLMMKLKDAYGLYEEEDND</sequence>
<keyword evidence="2" id="KW-0378">Hydrolase</keyword>
<gene>
    <name evidence="7" type="ORF">DW811_00160</name>
</gene>
<evidence type="ECO:0000313" key="8">
    <source>
        <dbReference type="Proteomes" id="UP000284794"/>
    </source>
</evidence>
<proteinExistence type="predicted"/>
<evidence type="ECO:0000313" key="7">
    <source>
        <dbReference type="EMBL" id="RHD10827.1"/>
    </source>
</evidence>
<dbReference type="InterPro" id="IPR001650">
    <property type="entry name" value="Helicase_C-like"/>
</dbReference>
<dbReference type="GO" id="GO:0004386">
    <property type="term" value="F:helicase activity"/>
    <property type="evidence" value="ECO:0007669"/>
    <property type="project" value="UniProtKB-KW"/>
</dbReference>
<dbReference type="GO" id="GO:0005524">
    <property type="term" value="F:ATP binding"/>
    <property type="evidence" value="ECO:0007669"/>
    <property type="project" value="UniProtKB-KW"/>
</dbReference>
<dbReference type="PANTHER" id="PTHR11274:SF0">
    <property type="entry name" value="GENERAL TRANSCRIPTION AND DNA REPAIR FACTOR IIH HELICASE SUBUNIT XPB"/>
    <property type="match status" value="1"/>
</dbReference>
<dbReference type="InterPro" id="IPR006935">
    <property type="entry name" value="Helicase/UvrB_N"/>
</dbReference>
<dbReference type="Gene3D" id="3.40.50.300">
    <property type="entry name" value="P-loop containing nucleotide triphosphate hydrolases"/>
    <property type="match status" value="2"/>
</dbReference>
<name>A0A414DIC7_9FIRM</name>
<keyword evidence="3" id="KW-0347">Helicase</keyword>
<evidence type="ECO:0000259" key="6">
    <source>
        <dbReference type="PROSITE" id="PS51194"/>
    </source>
</evidence>
<dbReference type="Proteomes" id="UP000284794">
    <property type="component" value="Unassembled WGS sequence"/>
</dbReference>